<dbReference type="EMBL" id="CP017146">
    <property type="protein sequence ID" value="QHO68465.1"/>
    <property type="molecule type" value="Genomic_DNA"/>
</dbReference>
<dbReference type="SMART" id="SM00345">
    <property type="entry name" value="HTH_GNTR"/>
    <property type="match status" value="1"/>
</dbReference>
<dbReference type="InterPro" id="IPR008920">
    <property type="entry name" value="TF_FadR/GntR_C"/>
</dbReference>
<dbReference type="KEGG" id="mant:BHD05_01275"/>
<gene>
    <name evidence="5" type="ORF">BHD05_01275</name>
</gene>
<evidence type="ECO:0000256" key="3">
    <source>
        <dbReference type="ARBA" id="ARBA00023163"/>
    </source>
</evidence>
<name>A0A7L5AFL2_9MICO</name>
<evidence type="ECO:0000256" key="1">
    <source>
        <dbReference type="ARBA" id="ARBA00023015"/>
    </source>
</evidence>
<keyword evidence="1" id="KW-0805">Transcription regulation</keyword>
<sequence length="236" mass="24655">MPSTDRRAWQDVLARIEGDLVAGTIGPGDRLPPERTLATELGVGRSSVREALRVLEVLGLIRTQTGSGPQAGAIVVARPSGGMAALMRLQVAAGGFDVADVVATRLVLEAAVVTALAESRAVDLTAPAELLAAMDGELTTAEFLAIDAAFHVSLAAASGNDVIAAVMTGLRSSVEGYVLAGAAFLPSWELMAKRLRAEHRAIVDAIESRDAPLARTLVHDHITGYYADSKLAPLER</sequence>
<dbReference type="Pfam" id="PF00392">
    <property type="entry name" value="GntR"/>
    <property type="match status" value="1"/>
</dbReference>
<dbReference type="RefSeq" id="WP_161884826.1">
    <property type="nucleotide sequence ID" value="NZ_CP017146.1"/>
</dbReference>
<dbReference type="AlphaFoldDB" id="A0A7L5AFL2"/>
<dbReference type="SUPFAM" id="SSF46785">
    <property type="entry name" value="Winged helix' DNA-binding domain"/>
    <property type="match status" value="1"/>
</dbReference>
<dbReference type="InterPro" id="IPR000524">
    <property type="entry name" value="Tscrpt_reg_HTH_GntR"/>
</dbReference>
<dbReference type="OrthoDB" id="3567645at2"/>
<protein>
    <submittedName>
        <fullName evidence="5">GntR family transcriptional regulator</fullName>
    </submittedName>
</protein>
<evidence type="ECO:0000313" key="5">
    <source>
        <dbReference type="EMBL" id="QHO68465.1"/>
    </source>
</evidence>
<reference evidence="5 6" key="1">
    <citation type="submission" date="2016-09" db="EMBL/GenBank/DDBJ databases">
        <title>Complete genome sequence of microbes from the polar regions.</title>
        <authorList>
            <person name="Liao L."/>
            <person name="Chen B."/>
        </authorList>
    </citation>
    <scope>NUCLEOTIDE SEQUENCE [LARGE SCALE GENOMIC DNA]</scope>
    <source>
        <strain evidence="5 6">ZS314</strain>
    </source>
</reference>
<feature type="domain" description="HTH gntR-type" evidence="4">
    <location>
        <begin position="6"/>
        <end position="78"/>
    </location>
</feature>
<dbReference type="SUPFAM" id="SSF48008">
    <property type="entry name" value="GntR ligand-binding domain-like"/>
    <property type="match status" value="1"/>
</dbReference>
<dbReference type="PRINTS" id="PR00035">
    <property type="entry name" value="HTHGNTR"/>
</dbReference>
<dbReference type="CDD" id="cd07377">
    <property type="entry name" value="WHTH_GntR"/>
    <property type="match status" value="1"/>
</dbReference>
<dbReference type="PANTHER" id="PTHR43537:SF5">
    <property type="entry name" value="UXU OPERON TRANSCRIPTIONAL REGULATOR"/>
    <property type="match status" value="1"/>
</dbReference>
<dbReference type="Proteomes" id="UP000464507">
    <property type="component" value="Chromosome"/>
</dbReference>
<dbReference type="InterPro" id="IPR036390">
    <property type="entry name" value="WH_DNA-bd_sf"/>
</dbReference>
<keyword evidence="2" id="KW-0238">DNA-binding</keyword>
<accession>A0A7L5AFL2</accession>
<proteinExistence type="predicted"/>
<evidence type="ECO:0000313" key="6">
    <source>
        <dbReference type="Proteomes" id="UP000464507"/>
    </source>
</evidence>
<dbReference type="SMART" id="SM00895">
    <property type="entry name" value="FCD"/>
    <property type="match status" value="1"/>
</dbReference>
<dbReference type="Pfam" id="PF07729">
    <property type="entry name" value="FCD"/>
    <property type="match status" value="1"/>
</dbReference>
<dbReference type="PROSITE" id="PS50949">
    <property type="entry name" value="HTH_GNTR"/>
    <property type="match status" value="1"/>
</dbReference>
<keyword evidence="3" id="KW-0804">Transcription</keyword>
<dbReference type="Gene3D" id="1.10.10.10">
    <property type="entry name" value="Winged helix-like DNA-binding domain superfamily/Winged helix DNA-binding domain"/>
    <property type="match status" value="1"/>
</dbReference>
<organism evidence="5 6">
    <name type="scientific">Marisediminicola antarctica</name>
    <dbReference type="NCBI Taxonomy" id="674079"/>
    <lineage>
        <taxon>Bacteria</taxon>
        <taxon>Bacillati</taxon>
        <taxon>Actinomycetota</taxon>
        <taxon>Actinomycetes</taxon>
        <taxon>Micrococcales</taxon>
        <taxon>Microbacteriaceae</taxon>
        <taxon>Marisediminicola</taxon>
    </lineage>
</organism>
<evidence type="ECO:0000256" key="2">
    <source>
        <dbReference type="ARBA" id="ARBA00023125"/>
    </source>
</evidence>
<dbReference type="GO" id="GO:0003677">
    <property type="term" value="F:DNA binding"/>
    <property type="evidence" value="ECO:0007669"/>
    <property type="project" value="UniProtKB-KW"/>
</dbReference>
<evidence type="ECO:0000259" key="4">
    <source>
        <dbReference type="PROSITE" id="PS50949"/>
    </source>
</evidence>
<keyword evidence="6" id="KW-1185">Reference proteome</keyword>
<dbReference type="PANTHER" id="PTHR43537">
    <property type="entry name" value="TRANSCRIPTIONAL REGULATOR, GNTR FAMILY"/>
    <property type="match status" value="1"/>
</dbReference>
<dbReference type="InterPro" id="IPR036388">
    <property type="entry name" value="WH-like_DNA-bd_sf"/>
</dbReference>
<dbReference type="InterPro" id="IPR011711">
    <property type="entry name" value="GntR_C"/>
</dbReference>
<dbReference type="Gene3D" id="1.20.120.530">
    <property type="entry name" value="GntR ligand-binding domain-like"/>
    <property type="match status" value="1"/>
</dbReference>
<dbReference type="GO" id="GO:0003700">
    <property type="term" value="F:DNA-binding transcription factor activity"/>
    <property type="evidence" value="ECO:0007669"/>
    <property type="project" value="InterPro"/>
</dbReference>